<dbReference type="InterPro" id="IPR029033">
    <property type="entry name" value="His_PPase_superfam"/>
</dbReference>
<dbReference type="InterPro" id="IPR013078">
    <property type="entry name" value="His_Pase_superF_clade-1"/>
</dbReference>
<dbReference type="Proteomes" id="UP000245048">
    <property type="component" value="Unassembled WGS sequence"/>
</dbReference>
<gene>
    <name evidence="1" type="ORF">CR165_15635</name>
</gene>
<proteinExistence type="predicted"/>
<dbReference type="Gene3D" id="3.40.50.1240">
    <property type="entry name" value="Phosphoglycerate mutase-like"/>
    <property type="match status" value="1"/>
</dbReference>
<evidence type="ECO:0000313" key="2">
    <source>
        <dbReference type="Proteomes" id="UP000245048"/>
    </source>
</evidence>
<dbReference type="Pfam" id="PF00300">
    <property type="entry name" value="His_Phos_1"/>
    <property type="match status" value="1"/>
</dbReference>
<protein>
    <submittedName>
        <fullName evidence="1">Histidine phosphatase family protein</fullName>
    </submittedName>
</protein>
<dbReference type="CDD" id="cd07067">
    <property type="entry name" value="HP_PGM_like"/>
    <property type="match status" value="1"/>
</dbReference>
<reference evidence="2" key="1">
    <citation type="submission" date="2017-10" db="EMBL/GenBank/DDBJ databases">
        <authorList>
            <person name="Toshchakov S.V."/>
            <person name="Goeva M.A."/>
        </authorList>
    </citation>
    <scope>NUCLEOTIDE SEQUENCE [LARGE SCALE GENOMIC DNA]</scope>
    <source>
        <strain evidence="2">JR1/69-1-13</strain>
    </source>
</reference>
<accession>A0A2U1V1G6</accession>
<dbReference type="OrthoDB" id="34197at2"/>
<dbReference type="SUPFAM" id="SSF53254">
    <property type="entry name" value="Phosphoglycerate mutase-like"/>
    <property type="match status" value="1"/>
</dbReference>
<keyword evidence="2" id="KW-1185">Reference proteome</keyword>
<comment type="caution">
    <text evidence="1">The sequence shown here is derived from an EMBL/GenBank/DDBJ whole genome shotgun (WGS) entry which is preliminary data.</text>
</comment>
<evidence type="ECO:0000313" key="1">
    <source>
        <dbReference type="EMBL" id="PWC27734.1"/>
    </source>
</evidence>
<organism evidence="1 2">
    <name type="scientific">Teichococcus aestuarii</name>
    <dbReference type="NCBI Taxonomy" id="568898"/>
    <lineage>
        <taxon>Bacteria</taxon>
        <taxon>Pseudomonadati</taxon>
        <taxon>Pseudomonadota</taxon>
        <taxon>Alphaproteobacteria</taxon>
        <taxon>Acetobacterales</taxon>
        <taxon>Roseomonadaceae</taxon>
        <taxon>Roseomonas</taxon>
    </lineage>
</organism>
<dbReference type="AlphaFoldDB" id="A0A2U1V1G6"/>
<sequence>MSRAWLLTHPEVAIDPAVAVTEWGLTPRGRARAEALARLPWARGLRHIASSAERKARETAECLAAATGLPVRVHPGLGENDRSATGYLHPAEFEAMADAFFARPEESVRGWERAVDAQARMVAAVEAVLAESTGEVAIVAHGAVGALLLCHLAGRPISRAEDQPGRGGGNLYVFGRESRHLLCGWTAFEDAGLA</sequence>
<dbReference type="RefSeq" id="WP_109517894.1">
    <property type="nucleotide sequence ID" value="NZ_PDOA01000011.1"/>
</dbReference>
<dbReference type="EMBL" id="PDOA01000011">
    <property type="protein sequence ID" value="PWC27734.1"/>
    <property type="molecule type" value="Genomic_DNA"/>
</dbReference>
<name>A0A2U1V1G6_9PROT</name>